<evidence type="ECO:0000256" key="6">
    <source>
        <dbReference type="ARBA" id="ARBA00022842"/>
    </source>
</evidence>
<evidence type="ECO:0000256" key="7">
    <source>
        <dbReference type="ARBA" id="ARBA00023239"/>
    </source>
</evidence>
<organism evidence="10 11">
    <name type="scientific">Paracoccus aminophilus JCM 7686</name>
    <dbReference type="NCBI Taxonomy" id="1367847"/>
    <lineage>
        <taxon>Bacteria</taxon>
        <taxon>Pseudomonadati</taxon>
        <taxon>Pseudomonadota</taxon>
        <taxon>Alphaproteobacteria</taxon>
        <taxon>Rhodobacterales</taxon>
        <taxon>Paracoccaceae</taxon>
        <taxon>Paracoccus</taxon>
    </lineage>
</organism>
<dbReference type="InterPro" id="IPR036704">
    <property type="entry name" value="RraA/RraA-like_sf"/>
</dbReference>
<dbReference type="GO" id="GO:0019336">
    <property type="term" value="P:phenol-containing compound catabolic process"/>
    <property type="evidence" value="ECO:0007669"/>
    <property type="project" value="UniProtKB-ARBA"/>
</dbReference>
<keyword evidence="6 9" id="KW-0460">Magnesium</keyword>
<dbReference type="SUPFAM" id="SSF89562">
    <property type="entry name" value="RraA-like"/>
    <property type="match status" value="1"/>
</dbReference>
<keyword evidence="11" id="KW-1185">Reference proteome</keyword>
<evidence type="ECO:0000313" key="10">
    <source>
        <dbReference type="EMBL" id="AGT10650.1"/>
    </source>
</evidence>
<dbReference type="Proteomes" id="UP000015480">
    <property type="component" value="Plasmid pAMI1"/>
</dbReference>
<evidence type="ECO:0000256" key="9">
    <source>
        <dbReference type="PIRSR" id="PIRSR605493-1"/>
    </source>
</evidence>
<accession>S5Y4I7</accession>
<dbReference type="GO" id="GO:0046872">
    <property type="term" value="F:metal ion binding"/>
    <property type="evidence" value="ECO:0007669"/>
    <property type="project" value="UniProtKB-KW"/>
</dbReference>
<dbReference type="PANTHER" id="PTHR33254:SF16">
    <property type="entry name" value="BLR3842 PROTEIN"/>
    <property type="match status" value="1"/>
</dbReference>
<evidence type="ECO:0000313" key="11">
    <source>
        <dbReference type="Proteomes" id="UP000015480"/>
    </source>
</evidence>
<dbReference type="FunFam" id="3.50.30.40:FF:000002">
    <property type="entry name" value="4-carboxy-4-hydroxy-2-oxoadipate aldolase/oxaloacetate decarboxylase"/>
    <property type="match status" value="1"/>
</dbReference>
<dbReference type="EC" id="4.1.3.17" evidence="4"/>
<dbReference type="Gene3D" id="3.50.30.40">
    <property type="entry name" value="Ribonuclease E inhibitor RraA/RraA-like"/>
    <property type="match status" value="1"/>
</dbReference>
<dbReference type="Pfam" id="PF03737">
    <property type="entry name" value="RraA-like"/>
    <property type="match status" value="1"/>
</dbReference>
<name>S5Y4I7_PARAH</name>
<sequence>MSSIKIRLLTIDVESSLHYARLVNEEPAMATLRNFLSQDLLDSLCQFGSATIHEAQGQTGALNSAIKPIDPVLKLAGRALTVDARPGDNLVIHYALSKAQPGDVLVVDAKAFVDAGPWGDILTLAAQKAGIAGLVIDGAVRDAEAIIEMGFPVFSRGLSIKGTNKYQPGRVNVPVVCGGVLVNPGDIVVGDRDGVVAIPADRLDAVMAASKQRVAAEDDYRDQINAGRSTIELLKLSDILARHEMR</sequence>
<gene>
    <name evidence="10" type="ORF">JCM7686_pAMI1p064</name>
</gene>
<dbReference type="HOGENOM" id="CLU_072626_3_2_5"/>
<proteinExistence type="inferred from homology"/>
<dbReference type="KEGG" id="pami:JCM7686_pAMI1p064"/>
<evidence type="ECO:0000256" key="5">
    <source>
        <dbReference type="ARBA" id="ARBA00022723"/>
    </source>
</evidence>
<evidence type="ECO:0000256" key="4">
    <source>
        <dbReference type="ARBA" id="ARBA00012213"/>
    </source>
</evidence>
<evidence type="ECO:0000256" key="1">
    <source>
        <dbReference type="ARBA" id="ARBA00001342"/>
    </source>
</evidence>
<evidence type="ECO:0000256" key="8">
    <source>
        <dbReference type="ARBA" id="ARBA00061585"/>
    </source>
</evidence>
<comment type="subunit">
    <text evidence="3">Homohexamer.</text>
</comment>
<feature type="binding site" evidence="9">
    <location>
        <position position="141"/>
    </location>
    <ligand>
        <name>substrate</name>
    </ligand>
</feature>
<dbReference type="PATRIC" id="fig|1367847.3.peg.3578"/>
<dbReference type="GO" id="GO:0008168">
    <property type="term" value="F:methyltransferase activity"/>
    <property type="evidence" value="ECO:0007669"/>
    <property type="project" value="UniProtKB-KW"/>
</dbReference>
<dbReference type="InterPro" id="IPR005493">
    <property type="entry name" value="RraA/RraA-like"/>
</dbReference>
<evidence type="ECO:0000256" key="2">
    <source>
        <dbReference type="ARBA" id="ARBA00001946"/>
    </source>
</evidence>
<dbReference type="GO" id="GO:0032259">
    <property type="term" value="P:methylation"/>
    <property type="evidence" value="ECO:0007669"/>
    <property type="project" value="UniProtKB-KW"/>
</dbReference>
<keyword evidence="10" id="KW-0614">Plasmid</keyword>
<feature type="binding site" evidence="9">
    <location>
        <position position="142"/>
    </location>
    <ligand>
        <name>Mg(2+)</name>
        <dbReference type="ChEBI" id="CHEBI:18420"/>
    </ligand>
</feature>
<dbReference type="GO" id="GO:0047443">
    <property type="term" value="F:4-hydroxy-4-methyl-2-oxoglutarate aldolase activity"/>
    <property type="evidence" value="ECO:0007669"/>
    <property type="project" value="UniProtKB-EC"/>
</dbReference>
<keyword evidence="5 9" id="KW-0479">Metal-binding</keyword>
<keyword evidence="10" id="KW-0808">Transferase</keyword>
<protein>
    <recommendedName>
        <fullName evidence="4">4-hydroxy-4-methyl-2-oxoglutarate aldolase</fullName>
        <ecNumber evidence="4">4.1.3.17</ecNumber>
    </recommendedName>
</protein>
<geneLocation type="plasmid" evidence="10 11">
    <name>pAMI1</name>
</geneLocation>
<keyword evidence="10" id="KW-0489">Methyltransferase</keyword>
<reference evidence="10 11" key="1">
    <citation type="journal article" date="2014" name="BMC Genomics">
        <title>Architecture and functions of a multipartite genome of the methylotrophic bacterium Paracoccus aminophilus JCM 7686, containing primary and secondary chromids.</title>
        <authorList>
            <person name="Dziewit L."/>
            <person name="Czarnecki J."/>
            <person name="Wibberg D."/>
            <person name="Radlinska M."/>
            <person name="Mrozek P."/>
            <person name="Szymczak M."/>
            <person name="Schluter A."/>
            <person name="Puhler A."/>
            <person name="Bartosik D."/>
        </authorList>
    </citation>
    <scope>NUCLEOTIDE SEQUENCE [LARGE SCALE GENOMIC DNA]</scope>
    <source>
        <strain evidence="10">JCM 7686</strain>
        <plasmid evidence="11">Plasmid pAMI1</plasmid>
    </source>
</reference>
<evidence type="ECO:0000256" key="3">
    <source>
        <dbReference type="ARBA" id="ARBA00011643"/>
    </source>
</evidence>
<dbReference type="CDD" id="cd16841">
    <property type="entry name" value="RraA_family"/>
    <property type="match status" value="1"/>
</dbReference>
<comment type="catalytic activity">
    <reaction evidence="1">
        <text>4-hydroxy-4-methyl-2-oxoglutarate = 2 pyruvate</text>
        <dbReference type="Rhea" id="RHEA:22748"/>
        <dbReference type="ChEBI" id="CHEBI:15361"/>
        <dbReference type="ChEBI" id="CHEBI:58276"/>
        <dbReference type="EC" id="4.1.3.17"/>
    </reaction>
</comment>
<comment type="cofactor">
    <cofactor evidence="2 9">
        <name>Mg(2+)</name>
        <dbReference type="ChEBI" id="CHEBI:18420"/>
    </cofactor>
</comment>
<feature type="binding site" evidence="9">
    <location>
        <begin position="119"/>
        <end position="122"/>
    </location>
    <ligand>
        <name>substrate</name>
    </ligand>
</feature>
<dbReference type="GO" id="GO:0042537">
    <property type="term" value="P:benzene-containing compound metabolic process"/>
    <property type="evidence" value="ECO:0007669"/>
    <property type="project" value="UniProtKB-ARBA"/>
</dbReference>
<dbReference type="AlphaFoldDB" id="S5Y4I7"/>
<comment type="similarity">
    <text evidence="8">Belongs to the LigK/PcmE family.</text>
</comment>
<dbReference type="NCBIfam" id="NF006731">
    <property type="entry name" value="PRK09262.1"/>
    <property type="match status" value="1"/>
</dbReference>
<dbReference type="GO" id="GO:0072329">
    <property type="term" value="P:monocarboxylic acid catabolic process"/>
    <property type="evidence" value="ECO:0007669"/>
    <property type="project" value="UniProtKB-ARBA"/>
</dbReference>
<keyword evidence="7" id="KW-0456">Lyase</keyword>
<dbReference type="EMBL" id="CP006651">
    <property type="protein sequence ID" value="AGT10650.1"/>
    <property type="molecule type" value="Genomic_DNA"/>
</dbReference>
<dbReference type="PANTHER" id="PTHR33254">
    <property type="entry name" value="4-HYDROXY-4-METHYL-2-OXOGLUTARATE ALDOLASE 3-RELATED"/>
    <property type="match status" value="1"/>
</dbReference>